<reference evidence="3 4" key="1">
    <citation type="submission" date="2021-04" db="EMBL/GenBank/DDBJ databases">
        <authorList>
            <person name="Ivanova A."/>
        </authorList>
    </citation>
    <scope>NUCLEOTIDE SEQUENCE [LARGE SCALE GENOMIC DNA]</scope>
    <source>
        <strain evidence="3 4">G18</strain>
    </source>
</reference>
<gene>
    <name evidence="3" type="ORF">J8F10_26845</name>
</gene>
<accession>A0ABS5BYS6</accession>
<dbReference type="SUPFAM" id="SSF49478">
    <property type="entry name" value="Cna protein B-type domain"/>
    <property type="match status" value="1"/>
</dbReference>
<dbReference type="Gene3D" id="2.60.40.10">
    <property type="entry name" value="Immunoglobulins"/>
    <property type="match status" value="1"/>
</dbReference>
<feature type="chain" id="PRO_5047212288" evidence="2">
    <location>
        <begin position="27"/>
        <end position="150"/>
    </location>
</feature>
<feature type="transmembrane region" description="Helical" evidence="1">
    <location>
        <begin position="125"/>
        <end position="144"/>
    </location>
</feature>
<dbReference type="RefSeq" id="WP_210659265.1">
    <property type="nucleotide sequence ID" value="NZ_JAGKQQ010000001.1"/>
</dbReference>
<comment type="caution">
    <text evidence="3">The sequence shown here is derived from an EMBL/GenBank/DDBJ whole genome shotgun (WGS) entry which is preliminary data.</text>
</comment>
<dbReference type="EMBL" id="JAGKQQ010000001">
    <property type="protein sequence ID" value="MBP3958881.1"/>
    <property type="molecule type" value="Genomic_DNA"/>
</dbReference>
<evidence type="ECO:0000313" key="4">
    <source>
        <dbReference type="Proteomes" id="UP000676565"/>
    </source>
</evidence>
<keyword evidence="2" id="KW-0732">Signal</keyword>
<protein>
    <submittedName>
        <fullName evidence="3">Carboxypeptidase regulatory-like domain-containing protein</fullName>
    </submittedName>
</protein>
<evidence type="ECO:0000313" key="3">
    <source>
        <dbReference type="EMBL" id="MBP3958881.1"/>
    </source>
</evidence>
<keyword evidence="1" id="KW-1133">Transmembrane helix</keyword>
<sequence length="150" mass="15665">MRVLRSTVLAISVTAGALFAPGAVRAHDMNATVKVGPESVRVEVYFEDDLPAEFAKVSVTNSAGAEVATGTTDDRGVWTFPALAPGEYVLAAKCIGHTATVPFSVAGEPEAAPVSYTGARLNKTVGLTVGAGGLLGVSAVFWLLRRRYRE</sequence>
<dbReference type="Proteomes" id="UP000676565">
    <property type="component" value="Unassembled WGS sequence"/>
</dbReference>
<keyword evidence="4" id="KW-1185">Reference proteome</keyword>
<organism evidence="3 4">
    <name type="scientific">Gemmata palustris</name>
    <dbReference type="NCBI Taxonomy" id="2822762"/>
    <lineage>
        <taxon>Bacteria</taxon>
        <taxon>Pseudomonadati</taxon>
        <taxon>Planctomycetota</taxon>
        <taxon>Planctomycetia</taxon>
        <taxon>Gemmatales</taxon>
        <taxon>Gemmataceae</taxon>
        <taxon>Gemmata</taxon>
    </lineage>
</organism>
<dbReference type="Pfam" id="PF13620">
    <property type="entry name" value="CarboxypepD_reg"/>
    <property type="match status" value="1"/>
</dbReference>
<name>A0ABS5BYS6_9BACT</name>
<proteinExistence type="predicted"/>
<keyword evidence="1" id="KW-0812">Transmembrane</keyword>
<feature type="signal peptide" evidence="2">
    <location>
        <begin position="1"/>
        <end position="26"/>
    </location>
</feature>
<evidence type="ECO:0000256" key="2">
    <source>
        <dbReference type="SAM" id="SignalP"/>
    </source>
</evidence>
<keyword evidence="1" id="KW-0472">Membrane</keyword>
<dbReference type="InterPro" id="IPR013783">
    <property type="entry name" value="Ig-like_fold"/>
</dbReference>
<evidence type="ECO:0000256" key="1">
    <source>
        <dbReference type="SAM" id="Phobius"/>
    </source>
</evidence>